<dbReference type="InterPro" id="IPR040366">
    <property type="entry name" value="Nab2/ZC3H14"/>
</dbReference>
<organism evidence="4 5">
    <name type="scientific">Artemisia annua</name>
    <name type="common">Sweet wormwood</name>
    <dbReference type="NCBI Taxonomy" id="35608"/>
    <lineage>
        <taxon>Eukaryota</taxon>
        <taxon>Viridiplantae</taxon>
        <taxon>Streptophyta</taxon>
        <taxon>Embryophyta</taxon>
        <taxon>Tracheophyta</taxon>
        <taxon>Spermatophyta</taxon>
        <taxon>Magnoliopsida</taxon>
        <taxon>eudicotyledons</taxon>
        <taxon>Gunneridae</taxon>
        <taxon>Pentapetalae</taxon>
        <taxon>asterids</taxon>
        <taxon>campanulids</taxon>
        <taxon>Asterales</taxon>
        <taxon>Asteraceae</taxon>
        <taxon>Asteroideae</taxon>
        <taxon>Anthemideae</taxon>
        <taxon>Artemisiinae</taxon>
        <taxon>Artemisia</taxon>
    </lineage>
</organism>
<feature type="compositionally biased region" description="Basic and acidic residues" evidence="2">
    <location>
        <begin position="216"/>
        <end position="239"/>
    </location>
</feature>
<dbReference type="PROSITE" id="PS50102">
    <property type="entry name" value="RRM"/>
    <property type="match status" value="1"/>
</dbReference>
<accession>A0A2U1KW77</accession>
<feature type="compositionally biased region" description="Basic and acidic residues" evidence="2">
    <location>
        <begin position="152"/>
        <end position="179"/>
    </location>
</feature>
<evidence type="ECO:0000256" key="1">
    <source>
        <dbReference type="PROSITE-ProRule" id="PRU00176"/>
    </source>
</evidence>
<feature type="compositionally biased region" description="Basic and acidic residues" evidence="2">
    <location>
        <begin position="119"/>
        <end position="145"/>
    </location>
</feature>
<dbReference type="Gene3D" id="1.20.1390.10">
    <property type="entry name" value="PWI domain"/>
    <property type="match status" value="1"/>
</dbReference>
<dbReference type="SUPFAM" id="SSF54928">
    <property type="entry name" value="RNA-binding domain, RBD"/>
    <property type="match status" value="1"/>
</dbReference>
<dbReference type="GO" id="GO:0043488">
    <property type="term" value="P:regulation of mRNA stability"/>
    <property type="evidence" value="ECO:0007669"/>
    <property type="project" value="InterPro"/>
</dbReference>
<feature type="domain" description="RRM" evidence="3">
    <location>
        <begin position="540"/>
        <end position="617"/>
    </location>
</feature>
<evidence type="ECO:0000259" key="3">
    <source>
        <dbReference type="PROSITE" id="PS50102"/>
    </source>
</evidence>
<dbReference type="Proteomes" id="UP000245207">
    <property type="component" value="Unassembled WGS sequence"/>
</dbReference>
<reference evidence="4 5" key="1">
    <citation type="journal article" date="2018" name="Mol. Plant">
        <title>The genome of Artemisia annua provides insight into the evolution of Asteraceae family and artemisinin biosynthesis.</title>
        <authorList>
            <person name="Shen Q."/>
            <person name="Zhang L."/>
            <person name="Liao Z."/>
            <person name="Wang S."/>
            <person name="Yan T."/>
            <person name="Shi P."/>
            <person name="Liu M."/>
            <person name="Fu X."/>
            <person name="Pan Q."/>
            <person name="Wang Y."/>
            <person name="Lv Z."/>
            <person name="Lu X."/>
            <person name="Zhang F."/>
            <person name="Jiang W."/>
            <person name="Ma Y."/>
            <person name="Chen M."/>
            <person name="Hao X."/>
            <person name="Li L."/>
            <person name="Tang Y."/>
            <person name="Lv G."/>
            <person name="Zhou Y."/>
            <person name="Sun X."/>
            <person name="Brodelius P.E."/>
            <person name="Rose J.K.C."/>
            <person name="Tang K."/>
        </authorList>
    </citation>
    <scope>NUCLEOTIDE SEQUENCE [LARGE SCALE GENOMIC DNA]</scope>
    <source>
        <strain evidence="5">cv. Huhao1</strain>
        <tissue evidence="4">Leaf</tissue>
    </source>
</reference>
<proteinExistence type="predicted"/>
<dbReference type="OrthoDB" id="4726at2759"/>
<keyword evidence="1" id="KW-0694">RNA-binding</keyword>
<dbReference type="InterPro" id="IPR012677">
    <property type="entry name" value="Nucleotide-bd_a/b_plait_sf"/>
</dbReference>
<dbReference type="PANTHER" id="PTHR14738">
    <property type="entry name" value="ZINC FINGER CCCH DOMAIN-CONTAINING PROTEIN 14"/>
    <property type="match status" value="1"/>
</dbReference>
<evidence type="ECO:0000313" key="4">
    <source>
        <dbReference type="EMBL" id="PWA40997.1"/>
    </source>
</evidence>
<sequence>MDSDDDLKFRIIFSGDGAGKLRERVADKLKEFMGAYTDDTLVLLCVVDRRKLLTIGTVGHNLIKHFPFQEYVIVLLKNGRRKEEARNELNVFLGDDSDSFVSWLWDHLRSNIDLYTQSKESRPEVAKQKPKESHLDEVANHKPKDSFLNLHNESERIKSDKFSKSRRSKDWKDTLRDPDEPPPLRSAVIANIHADEKSYMRRSPSPQPVIQRKRDRSAEGGHYERGQPDERSQVKREAVSKSTLGASRRLLQSAVRDAVATSRPSSLTSEPSFKRLRSVVSTSIEDSLLEERRPQIRSVARAPAMAVAIKAVADAAKEAVKVKTSGNVFDRLGRSADIPDTTDHFTEDDGEYEGFVQVTEATAPTYTEQYDEDIPMLEHDAAIASDFGYGDEGYNNMNAQLGRSGGRLGNDSVMLHYNAANVVNRTFNKPQRDQNTPLSMANSSHNFVNTSSNINTWKSRGGSDMDNQKFVQETELSGGNYGPRVIKDNNNLVTANNGNGVPTIHAQRDIQKTLPSAVIILYYSVGVNSTGLPIDDADSRTIFVSNVHFAATKDSLSRHFNKFGDVLKVVIVTEAATGQPKGSAYVEFMRTEAAENALSLDGTSFMSRILKVVRKSSAQQEAAPVTTSWPRAIRASPFAASRFGRVPFPRGIPSPYRPRLPIKPGARSFQWKRDTQNTSSGTISSPVAISSPTTRSLTYVRTETKTEGTSNNA</sequence>
<protein>
    <submittedName>
        <fullName evidence="4">Nucleotide-binding, alpha-beta plait</fullName>
    </submittedName>
</protein>
<dbReference type="AlphaFoldDB" id="A0A2U1KW77"/>
<evidence type="ECO:0000256" key="2">
    <source>
        <dbReference type="SAM" id="MobiDB-lite"/>
    </source>
</evidence>
<dbReference type="STRING" id="35608.A0A2U1KW77"/>
<comment type="caution">
    <text evidence="4">The sequence shown here is derived from an EMBL/GenBank/DDBJ whole genome shotgun (WGS) entry which is preliminary data.</text>
</comment>
<evidence type="ECO:0000313" key="5">
    <source>
        <dbReference type="Proteomes" id="UP000245207"/>
    </source>
</evidence>
<dbReference type="SMART" id="SM00360">
    <property type="entry name" value="RRM"/>
    <property type="match status" value="1"/>
</dbReference>
<dbReference type="PANTHER" id="PTHR14738:SF32">
    <property type="entry name" value="RNA BINDING (RRM_RBD_RNP MOTIFS) FAMILY PROTEIN"/>
    <property type="match status" value="1"/>
</dbReference>
<dbReference type="InterPro" id="IPR000504">
    <property type="entry name" value="RRM_dom"/>
</dbReference>
<dbReference type="Gene3D" id="3.30.70.330">
    <property type="match status" value="1"/>
</dbReference>
<dbReference type="InterPro" id="IPR035979">
    <property type="entry name" value="RBD_domain_sf"/>
</dbReference>
<dbReference type="EMBL" id="PKPP01013389">
    <property type="protein sequence ID" value="PWA40997.1"/>
    <property type="molecule type" value="Genomic_DNA"/>
</dbReference>
<keyword evidence="5" id="KW-1185">Reference proteome</keyword>
<dbReference type="GO" id="GO:0005737">
    <property type="term" value="C:cytoplasm"/>
    <property type="evidence" value="ECO:0007669"/>
    <property type="project" value="TreeGrafter"/>
</dbReference>
<feature type="region of interest" description="Disordered" evidence="2">
    <location>
        <begin position="654"/>
        <end position="713"/>
    </location>
</feature>
<name>A0A2U1KW77_ARTAN</name>
<feature type="region of interest" description="Disordered" evidence="2">
    <location>
        <begin position="119"/>
        <end position="245"/>
    </location>
</feature>
<dbReference type="GO" id="GO:0008143">
    <property type="term" value="F:poly(A) binding"/>
    <property type="evidence" value="ECO:0007669"/>
    <property type="project" value="InterPro"/>
</dbReference>
<dbReference type="Pfam" id="PF00076">
    <property type="entry name" value="RRM_1"/>
    <property type="match status" value="1"/>
</dbReference>
<gene>
    <name evidence="4" type="ORF">CTI12_AA557570</name>
</gene>
<feature type="compositionally biased region" description="Polar residues" evidence="2">
    <location>
        <begin position="676"/>
        <end position="713"/>
    </location>
</feature>
<dbReference type="GO" id="GO:0005634">
    <property type="term" value="C:nucleus"/>
    <property type="evidence" value="ECO:0007669"/>
    <property type="project" value="TreeGrafter"/>
</dbReference>